<dbReference type="SUPFAM" id="SSF46785">
    <property type="entry name" value="Winged helix' DNA-binding domain"/>
    <property type="match status" value="1"/>
</dbReference>
<dbReference type="Pfam" id="PF11625">
    <property type="entry name" value="DUF3253"/>
    <property type="match status" value="1"/>
</dbReference>
<dbReference type="KEGG" id="parq:DSM112329_03984"/>
<dbReference type="AlphaFoldDB" id="A0AAU7AZF1"/>
<evidence type="ECO:0000313" key="1">
    <source>
        <dbReference type="EMBL" id="XAY07105.1"/>
    </source>
</evidence>
<reference evidence="1" key="1">
    <citation type="submission" date="2022-12" db="EMBL/GenBank/DDBJ databases">
        <title>Paraconexibacter alkalitolerans sp. nov. and Baekduia alba sp. nov., isolated from soil and emended description of the genera Paraconexibacter (Chun et al., 2020) and Baekduia (An et al., 2020).</title>
        <authorList>
            <person name="Vieira S."/>
            <person name="Huber K.J."/>
            <person name="Geppert A."/>
            <person name="Wolf J."/>
            <person name="Neumann-Schaal M."/>
            <person name="Muesken M."/>
            <person name="Overmann J."/>
        </authorList>
    </citation>
    <scope>NUCLEOTIDE SEQUENCE</scope>
    <source>
        <strain evidence="1">AEG42_29</strain>
    </source>
</reference>
<evidence type="ECO:0008006" key="2">
    <source>
        <dbReference type="Google" id="ProtNLM"/>
    </source>
</evidence>
<organism evidence="1">
    <name type="scientific">Paraconexibacter sp. AEG42_29</name>
    <dbReference type="NCBI Taxonomy" id="2997339"/>
    <lineage>
        <taxon>Bacteria</taxon>
        <taxon>Bacillati</taxon>
        <taxon>Actinomycetota</taxon>
        <taxon>Thermoleophilia</taxon>
        <taxon>Solirubrobacterales</taxon>
        <taxon>Paraconexibacteraceae</taxon>
        <taxon>Paraconexibacter</taxon>
    </lineage>
</organism>
<dbReference type="InterPro" id="IPR036390">
    <property type="entry name" value="WH_DNA-bd_sf"/>
</dbReference>
<protein>
    <recommendedName>
        <fullName evidence="2">DUF3253 domain-containing protein</fullName>
    </recommendedName>
</protein>
<dbReference type="EMBL" id="CP114014">
    <property type="protein sequence ID" value="XAY07105.1"/>
    <property type="molecule type" value="Genomic_DNA"/>
</dbReference>
<accession>A0AAU7AZF1</accession>
<dbReference type="InterPro" id="IPR021660">
    <property type="entry name" value="DUF3253"/>
</dbReference>
<dbReference type="Gene3D" id="1.10.10.10">
    <property type="entry name" value="Winged helix-like DNA-binding domain superfamily/Winged helix DNA-binding domain"/>
    <property type="match status" value="1"/>
</dbReference>
<gene>
    <name evidence="1" type="ORF">DSM112329_03984</name>
</gene>
<sequence>MAAPGDSAPAPDDAAIRESIERLLAARDEGKTICPSEAARDLAGDADFRPLMDDVRRVAFGLVDAGSLEVTQGGEVVDGREARGPIRLRSVPAAD</sequence>
<proteinExistence type="predicted"/>
<name>A0AAU7AZF1_9ACTN</name>
<dbReference type="InterPro" id="IPR036388">
    <property type="entry name" value="WH-like_DNA-bd_sf"/>
</dbReference>
<dbReference type="RefSeq" id="WP_354698312.1">
    <property type="nucleotide sequence ID" value="NZ_CP114014.1"/>
</dbReference>